<evidence type="ECO:0000256" key="1">
    <source>
        <dbReference type="SAM" id="MobiDB-lite"/>
    </source>
</evidence>
<keyword evidence="2" id="KW-0732">Signal</keyword>
<evidence type="ECO:0000256" key="2">
    <source>
        <dbReference type="SAM" id="SignalP"/>
    </source>
</evidence>
<dbReference type="Proteomes" id="UP000008632">
    <property type="component" value="Chromosome"/>
</dbReference>
<feature type="chain" id="PRO_5003212430" evidence="2">
    <location>
        <begin position="25"/>
        <end position="145"/>
    </location>
</feature>
<sequence length="145" mass="15790">MMRGWSLVGLLVVATSLPVVDVQAQTLRAQAPRGQYKPPPSAPRQPYNSMARDTTPFNCEQYRAHPHPGMVGFCEGLEHSVLKEEARRQGRPGASASVIALPAMGTTEARELGYACIGGQAMRRLANGWEQVMAREGGWQRCRGG</sequence>
<dbReference type="HOGENOM" id="CLU_1758109_0_0_6"/>
<dbReference type="KEGG" id="psu:Psesu_1617"/>
<organism evidence="3 4">
    <name type="scientific">Pseudoxanthomonas suwonensis (strain 11-1)</name>
    <dbReference type="NCBI Taxonomy" id="743721"/>
    <lineage>
        <taxon>Bacteria</taxon>
        <taxon>Pseudomonadati</taxon>
        <taxon>Pseudomonadota</taxon>
        <taxon>Gammaproteobacteria</taxon>
        <taxon>Lysobacterales</taxon>
        <taxon>Lysobacteraceae</taxon>
        <taxon>Pseudoxanthomonas</taxon>
    </lineage>
</organism>
<feature type="region of interest" description="Disordered" evidence="1">
    <location>
        <begin position="29"/>
        <end position="54"/>
    </location>
</feature>
<keyword evidence="4" id="KW-1185">Reference proteome</keyword>
<accession>E6WTG3</accession>
<dbReference type="OrthoDB" id="5986912at2"/>
<protein>
    <submittedName>
        <fullName evidence="3">Putative secreted protein</fullName>
    </submittedName>
</protein>
<dbReference type="RefSeq" id="WP_013535290.1">
    <property type="nucleotide sequence ID" value="NC_014924.1"/>
</dbReference>
<name>E6WTG3_PSEUU</name>
<evidence type="ECO:0000313" key="4">
    <source>
        <dbReference type="Proteomes" id="UP000008632"/>
    </source>
</evidence>
<dbReference type="AlphaFoldDB" id="E6WTG3"/>
<gene>
    <name evidence="3" type="ordered locus">Psesu_1617</name>
</gene>
<reference evidence="3 4" key="1">
    <citation type="submission" date="2011-01" db="EMBL/GenBank/DDBJ databases">
        <title>Complete sequence of Pseudoxanthomonas suwonensis 11-1.</title>
        <authorList>
            <consortium name="US DOE Joint Genome Institute"/>
            <person name="Lucas S."/>
            <person name="Copeland A."/>
            <person name="Lapidus A."/>
            <person name="Cheng J.-F."/>
            <person name="Goodwin L."/>
            <person name="Pitluck S."/>
            <person name="Teshima H."/>
            <person name="Detter J.C."/>
            <person name="Han C."/>
            <person name="Tapia R."/>
            <person name="Land M."/>
            <person name="Hauser L."/>
            <person name="Kyrpides N."/>
            <person name="Ivanova N."/>
            <person name="Ovchinnikova G."/>
            <person name="Siebers A.K."/>
            <person name="Allgaier M."/>
            <person name="Thelen M.P."/>
            <person name="Hugenholtz P."/>
            <person name="Gladden J."/>
            <person name="Woyke T."/>
        </authorList>
    </citation>
    <scope>NUCLEOTIDE SEQUENCE [LARGE SCALE GENOMIC DNA]</scope>
    <source>
        <strain evidence="4">11-1</strain>
    </source>
</reference>
<dbReference type="STRING" id="743721.Psesu_1617"/>
<dbReference type="eggNOG" id="ENOG5031F9Q">
    <property type="taxonomic scope" value="Bacteria"/>
</dbReference>
<proteinExistence type="predicted"/>
<evidence type="ECO:0000313" key="3">
    <source>
        <dbReference type="EMBL" id="ADV27462.1"/>
    </source>
</evidence>
<feature type="signal peptide" evidence="2">
    <location>
        <begin position="1"/>
        <end position="24"/>
    </location>
</feature>
<dbReference type="EMBL" id="CP002446">
    <property type="protein sequence ID" value="ADV27462.1"/>
    <property type="molecule type" value="Genomic_DNA"/>
</dbReference>